<dbReference type="STRING" id="330734.ABA45_10945"/>
<dbReference type="CDD" id="cd06974">
    <property type="entry name" value="TerD_like"/>
    <property type="match status" value="1"/>
</dbReference>
<proteinExistence type="inferred from homology"/>
<dbReference type="Gene3D" id="2.60.60.30">
    <property type="entry name" value="sav2460 like domains"/>
    <property type="match status" value="1"/>
</dbReference>
<accession>A0A0H4I1J1</accession>
<reference evidence="5 6" key="1">
    <citation type="submission" date="2015-05" db="EMBL/GenBank/DDBJ databases">
        <title>Complete genome of Marinobacter psychrophilus strain 20041T isolated from sea-ice of the Canadian Basin.</title>
        <authorList>
            <person name="Song L."/>
            <person name="Ren L."/>
            <person name="Yu Y."/>
            <person name="Wang X."/>
        </authorList>
    </citation>
    <scope>NUCLEOTIDE SEQUENCE [LARGE SCALE GENOMIC DNA]</scope>
    <source>
        <strain evidence="5 6">20041</strain>
    </source>
</reference>
<evidence type="ECO:0000259" key="4">
    <source>
        <dbReference type="Pfam" id="PF02342"/>
    </source>
</evidence>
<evidence type="ECO:0000313" key="5">
    <source>
        <dbReference type="EMBL" id="AKO52851.1"/>
    </source>
</evidence>
<dbReference type="EMBL" id="CP011494">
    <property type="protein sequence ID" value="AKO52851.1"/>
    <property type="molecule type" value="Genomic_DNA"/>
</dbReference>
<sequence length="192" mass="20583">MAISLSKGGNVSLSKEAPGLTSILVGLGWDPRVTDGTEFDLDASVFICGENGKVRSDEDFIFYRNLVGLGGAVEHLGDNRTGEGEGDDEQVKIDLSKIPADVKKLVFVVTIHEAEKKSQNFGQVSNAFMRILNQNGGAELAKYDLSEDYSTETAMIFGEIYRHNEEWKMKAIGAGFAGGLGPLATAHGVNIG</sequence>
<dbReference type="Pfam" id="PF02342">
    <property type="entry name" value="TerD"/>
    <property type="match status" value="1"/>
</dbReference>
<evidence type="ECO:0000256" key="3">
    <source>
        <dbReference type="ARBA" id="ARBA00055880"/>
    </source>
</evidence>
<protein>
    <submittedName>
        <fullName evidence="5">Chemical-damaging agent resistance protein C</fullName>
    </submittedName>
</protein>
<keyword evidence="2" id="KW-0778">Tellurium resistance</keyword>
<dbReference type="KEGG" id="mpq:ABA45_10945"/>
<comment type="similarity">
    <text evidence="1">Belongs to the CAPAB/TerDEXZ family.</text>
</comment>
<keyword evidence="6" id="KW-1185">Reference proteome</keyword>
<organism evidence="5 6">
    <name type="scientific">Marinobacter psychrophilus</name>
    <dbReference type="NCBI Taxonomy" id="330734"/>
    <lineage>
        <taxon>Bacteria</taxon>
        <taxon>Pseudomonadati</taxon>
        <taxon>Pseudomonadota</taxon>
        <taxon>Gammaproteobacteria</taxon>
        <taxon>Pseudomonadales</taxon>
        <taxon>Marinobacteraceae</taxon>
        <taxon>Marinobacter</taxon>
    </lineage>
</organism>
<dbReference type="PATRIC" id="fig|330734.3.peg.2298"/>
<dbReference type="FunFam" id="2.60.60.30:FF:000001">
    <property type="entry name" value="Tellurium resistance protein TerD"/>
    <property type="match status" value="1"/>
</dbReference>
<dbReference type="InterPro" id="IPR003325">
    <property type="entry name" value="TerD"/>
</dbReference>
<feature type="domain" description="TerD" evidence="4">
    <location>
        <begin position="1"/>
        <end position="186"/>
    </location>
</feature>
<evidence type="ECO:0000256" key="2">
    <source>
        <dbReference type="ARBA" id="ARBA00022686"/>
    </source>
</evidence>
<comment type="function">
    <text evidence="3">Not known; seems to contribute to the tellurium resistance (Ter) mechanism. Also involved in phage inhibition (Phi) and colicin resistance (PacB).</text>
</comment>
<dbReference type="PANTHER" id="PTHR32097">
    <property type="entry name" value="CAMP-BINDING PROTEIN 1-RELATED"/>
    <property type="match status" value="1"/>
</dbReference>
<dbReference type="InterPro" id="IPR051324">
    <property type="entry name" value="Stress/Tellurium_Resist"/>
</dbReference>
<dbReference type="Proteomes" id="UP000036406">
    <property type="component" value="Chromosome"/>
</dbReference>
<gene>
    <name evidence="5" type="ORF">ABA45_10945</name>
</gene>
<evidence type="ECO:0000313" key="6">
    <source>
        <dbReference type="Proteomes" id="UP000036406"/>
    </source>
</evidence>
<evidence type="ECO:0000256" key="1">
    <source>
        <dbReference type="ARBA" id="ARBA00008775"/>
    </source>
</evidence>
<dbReference type="AlphaFoldDB" id="A0A0H4I1J1"/>
<dbReference type="RefSeq" id="WP_014871618.1">
    <property type="nucleotide sequence ID" value="NZ_CP011494.1"/>
</dbReference>
<dbReference type="GO" id="GO:0046690">
    <property type="term" value="P:response to tellurium ion"/>
    <property type="evidence" value="ECO:0007669"/>
    <property type="project" value="UniProtKB-KW"/>
</dbReference>
<name>A0A0H4I1J1_9GAMM</name>
<dbReference type="PANTHER" id="PTHR32097:SF4">
    <property type="entry name" value="GENERAL STRESS PROTEIN 16U"/>
    <property type="match status" value="1"/>
</dbReference>